<keyword evidence="1 4" id="KW-0378">Hydrolase</keyword>
<accession>A0A2W5H3U0</accession>
<sequence length="146" mass="16850">MKKLLFTVLGLLSLATITFAQNQYELNTGWVCKNVKEIKDNGTAISKNNYSVKNWMSAVVPGTVLTTLLENKKIPDPFYGMNNNKIPDIYFTGKETYTYWFLKDFTEMPAKGEEQVWLNFRGINYSCDVYLNGKKLNQELFKGMFL</sequence>
<feature type="domain" description="Beta-mannosidase-like galactose-binding" evidence="3">
    <location>
        <begin position="49"/>
        <end position="138"/>
    </location>
</feature>
<dbReference type="AlphaFoldDB" id="A0A2W5H3U0"/>
<evidence type="ECO:0000313" key="5">
    <source>
        <dbReference type="Proteomes" id="UP000249645"/>
    </source>
</evidence>
<dbReference type="Gene3D" id="2.60.120.260">
    <property type="entry name" value="Galactose-binding domain-like"/>
    <property type="match status" value="1"/>
</dbReference>
<evidence type="ECO:0000313" key="4">
    <source>
        <dbReference type="EMBL" id="PZP50322.1"/>
    </source>
</evidence>
<feature type="chain" id="PRO_5015878042" evidence="2">
    <location>
        <begin position="21"/>
        <end position="146"/>
    </location>
</feature>
<reference evidence="4 5" key="1">
    <citation type="submission" date="2017-11" db="EMBL/GenBank/DDBJ databases">
        <title>Infants hospitalized years apart are colonized by the same room-sourced microbial strains.</title>
        <authorList>
            <person name="Brooks B."/>
            <person name="Olm M.R."/>
            <person name="Firek B.A."/>
            <person name="Baker R."/>
            <person name="Thomas B.C."/>
            <person name="Morowitz M.J."/>
            <person name="Banfield J.F."/>
        </authorList>
    </citation>
    <scope>NUCLEOTIDE SEQUENCE [LARGE SCALE GENOMIC DNA]</scope>
    <source>
        <strain evidence="4">S2_009_000_R2_76</strain>
    </source>
</reference>
<feature type="non-terminal residue" evidence="4">
    <location>
        <position position="146"/>
    </location>
</feature>
<dbReference type="SUPFAM" id="SSF49785">
    <property type="entry name" value="Galactose-binding domain-like"/>
    <property type="match status" value="1"/>
</dbReference>
<evidence type="ECO:0000259" key="3">
    <source>
        <dbReference type="Pfam" id="PF22666"/>
    </source>
</evidence>
<protein>
    <submittedName>
        <fullName evidence="4">Glycosyl hydrolase</fullName>
    </submittedName>
</protein>
<dbReference type="InterPro" id="IPR054593">
    <property type="entry name" value="Beta-mannosidase-like_N2"/>
</dbReference>
<evidence type="ECO:0000256" key="1">
    <source>
        <dbReference type="ARBA" id="ARBA00022801"/>
    </source>
</evidence>
<dbReference type="InterPro" id="IPR008979">
    <property type="entry name" value="Galactose-bd-like_sf"/>
</dbReference>
<dbReference type="PANTHER" id="PTHR43536">
    <property type="entry name" value="MANNOSYLGLYCOPROTEIN ENDO-BETA-MANNOSIDASE"/>
    <property type="match status" value="1"/>
</dbReference>
<keyword evidence="2" id="KW-0732">Signal</keyword>
<proteinExistence type="predicted"/>
<gene>
    <name evidence="4" type="ORF">DI598_05865</name>
</gene>
<name>A0A2W5H3U0_9SPHI</name>
<dbReference type="PANTHER" id="PTHR43536:SF1">
    <property type="entry name" value="MANNOSYLGLYCOPROTEIN ENDO-BETA-MANNOSIDASE"/>
    <property type="match status" value="1"/>
</dbReference>
<evidence type="ECO:0000256" key="2">
    <source>
        <dbReference type="SAM" id="SignalP"/>
    </source>
</evidence>
<dbReference type="Proteomes" id="UP000249645">
    <property type="component" value="Unassembled WGS sequence"/>
</dbReference>
<comment type="caution">
    <text evidence="4">The sequence shown here is derived from an EMBL/GenBank/DDBJ whole genome shotgun (WGS) entry which is preliminary data.</text>
</comment>
<dbReference type="Pfam" id="PF22666">
    <property type="entry name" value="Glyco_hydro_2_N2"/>
    <property type="match status" value="1"/>
</dbReference>
<dbReference type="EMBL" id="QFOI01000072">
    <property type="protein sequence ID" value="PZP50322.1"/>
    <property type="molecule type" value="Genomic_DNA"/>
</dbReference>
<dbReference type="GO" id="GO:0004553">
    <property type="term" value="F:hydrolase activity, hydrolyzing O-glycosyl compounds"/>
    <property type="evidence" value="ECO:0007669"/>
    <property type="project" value="InterPro"/>
</dbReference>
<feature type="signal peptide" evidence="2">
    <location>
        <begin position="1"/>
        <end position="20"/>
    </location>
</feature>
<dbReference type="InterPro" id="IPR043534">
    <property type="entry name" value="EBDG/EBM"/>
</dbReference>
<organism evidence="4 5">
    <name type="scientific">Pseudopedobacter saltans</name>
    <dbReference type="NCBI Taxonomy" id="151895"/>
    <lineage>
        <taxon>Bacteria</taxon>
        <taxon>Pseudomonadati</taxon>
        <taxon>Bacteroidota</taxon>
        <taxon>Sphingobacteriia</taxon>
        <taxon>Sphingobacteriales</taxon>
        <taxon>Sphingobacteriaceae</taxon>
        <taxon>Pseudopedobacter</taxon>
    </lineage>
</organism>